<evidence type="ECO:0000256" key="1">
    <source>
        <dbReference type="SAM" id="SignalP"/>
    </source>
</evidence>
<dbReference type="AlphaFoldDB" id="A0A8J7IZX9"/>
<evidence type="ECO:0000313" key="3">
    <source>
        <dbReference type="Proteomes" id="UP000619079"/>
    </source>
</evidence>
<keyword evidence="1" id="KW-0732">Signal</keyword>
<name>A0A8J7IZX9_9RHOB</name>
<accession>A0A8J7IZX9</accession>
<dbReference type="RefSeq" id="WP_199023336.1">
    <property type="nucleotide sequence ID" value="NZ_JAELVR010000002.1"/>
</dbReference>
<protein>
    <submittedName>
        <fullName evidence="2">Uncharacterized protein</fullName>
    </submittedName>
</protein>
<comment type="caution">
    <text evidence="2">The sequence shown here is derived from an EMBL/GenBank/DDBJ whole genome shotgun (WGS) entry which is preliminary data.</text>
</comment>
<gene>
    <name evidence="2" type="ORF">JF290_03355</name>
</gene>
<dbReference type="PROSITE" id="PS51257">
    <property type="entry name" value="PROKAR_LIPOPROTEIN"/>
    <property type="match status" value="1"/>
</dbReference>
<feature type="chain" id="PRO_5035221399" evidence="1">
    <location>
        <begin position="23"/>
        <end position="103"/>
    </location>
</feature>
<reference evidence="2" key="1">
    <citation type="submission" date="2020-12" db="EMBL/GenBank/DDBJ databases">
        <title>Sedimentitalea sp. nov., isolated from sand in Incheon.</title>
        <authorList>
            <person name="Kim W."/>
        </authorList>
    </citation>
    <scope>NUCLEOTIDE SEQUENCE</scope>
    <source>
        <strain evidence="2">CAU 1593</strain>
    </source>
</reference>
<feature type="signal peptide" evidence="1">
    <location>
        <begin position="1"/>
        <end position="22"/>
    </location>
</feature>
<sequence>MKPARTWVTALICGPVCAVALAACTPVPDLDSTIAPELLDADYPPLLPIDRLIASGPAPELEARAAEDELQGRLDSLRRRAEALDGPIVDAETQARMKGGVGG</sequence>
<organism evidence="2 3">
    <name type="scientific">Sedimentitalea arenosa</name>
    <dbReference type="NCBI Taxonomy" id="2798803"/>
    <lineage>
        <taxon>Bacteria</taxon>
        <taxon>Pseudomonadati</taxon>
        <taxon>Pseudomonadota</taxon>
        <taxon>Alphaproteobacteria</taxon>
        <taxon>Rhodobacterales</taxon>
        <taxon>Paracoccaceae</taxon>
        <taxon>Sedimentitalea</taxon>
    </lineage>
</organism>
<keyword evidence="3" id="KW-1185">Reference proteome</keyword>
<dbReference type="EMBL" id="JAELVR010000002">
    <property type="protein sequence ID" value="MBJ6370555.1"/>
    <property type="molecule type" value="Genomic_DNA"/>
</dbReference>
<evidence type="ECO:0000313" key="2">
    <source>
        <dbReference type="EMBL" id="MBJ6370555.1"/>
    </source>
</evidence>
<dbReference type="Proteomes" id="UP000619079">
    <property type="component" value="Unassembled WGS sequence"/>
</dbReference>
<proteinExistence type="predicted"/>